<sequence length="55" mass="6480">MNRLTNNEQETVEYPLFKKRAPQRRGAPNKIRNPFTLVVGKEFLREQRKPVLQAA</sequence>
<proteinExistence type="predicted"/>
<dbReference type="Proteomes" id="UP000199045">
    <property type="component" value="Unassembled WGS sequence"/>
</dbReference>
<dbReference type="STRING" id="104663.SAMN04488121_106201"/>
<reference evidence="2 3" key="1">
    <citation type="submission" date="2016-10" db="EMBL/GenBank/DDBJ databases">
        <authorList>
            <person name="de Groot N.N."/>
        </authorList>
    </citation>
    <scope>NUCLEOTIDE SEQUENCE [LARGE SCALE GENOMIC DNA]</scope>
    <source>
        <strain evidence="2 3">DSM 527</strain>
    </source>
</reference>
<evidence type="ECO:0000256" key="1">
    <source>
        <dbReference type="SAM" id="MobiDB-lite"/>
    </source>
</evidence>
<feature type="region of interest" description="Disordered" evidence="1">
    <location>
        <begin position="1"/>
        <end position="30"/>
    </location>
</feature>
<gene>
    <name evidence="2" type="ORF">SAMN04488121_106201</name>
</gene>
<evidence type="ECO:0000313" key="3">
    <source>
        <dbReference type="Proteomes" id="UP000199045"/>
    </source>
</evidence>
<dbReference type="AlphaFoldDB" id="A0A1G7WXA6"/>
<protein>
    <submittedName>
        <fullName evidence="2">Uncharacterized protein</fullName>
    </submittedName>
</protein>
<name>A0A1G7WXA6_CHIFI</name>
<evidence type="ECO:0000313" key="2">
    <source>
        <dbReference type="EMBL" id="SDG76572.1"/>
    </source>
</evidence>
<accession>A0A1G7WXA6</accession>
<dbReference type="EMBL" id="FNBN01000006">
    <property type="protein sequence ID" value="SDG76572.1"/>
    <property type="molecule type" value="Genomic_DNA"/>
</dbReference>
<organism evidence="2 3">
    <name type="scientific">Chitinophaga filiformis</name>
    <name type="common">Myxococcus filiformis</name>
    <name type="synonym">Flexibacter filiformis</name>
    <dbReference type="NCBI Taxonomy" id="104663"/>
    <lineage>
        <taxon>Bacteria</taxon>
        <taxon>Pseudomonadati</taxon>
        <taxon>Bacteroidota</taxon>
        <taxon>Chitinophagia</taxon>
        <taxon>Chitinophagales</taxon>
        <taxon>Chitinophagaceae</taxon>
        <taxon>Chitinophaga</taxon>
    </lineage>
</organism>